<evidence type="ECO:0000313" key="2">
    <source>
        <dbReference type="Proteomes" id="UP001597525"/>
    </source>
</evidence>
<reference evidence="2" key="1">
    <citation type="journal article" date="2019" name="Int. J. Syst. Evol. Microbiol.">
        <title>The Global Catalogue of Microorganisms (GCM) 10K type strain sequencing project: providing services to taxonomists for standard genome sequencing and annotation.</title>
        <authorList>
            <consortium name="The Broad Institute Genomics Platform"/>
            <consortium name="The Broad Institute Genome Sequencing Center for Infectious Disease"/>
            <person name="Wu L."/>
            <person name="Ma J."/>
        </authorList>
    </citation>
    <scope>NUCLEOTIDE SEQUENCE [LARGE SCALE GENOMIC DNA]</scope>
    <source>
        <strain evidence="2">KCTC 22814</strain>
    </source>
</reference>
<comment type="caution">
    <text evidence="1">The sequence shown here is derived from an EMBL/GenBank/DDBJ whole genome shotgun (WGS) entry which is preliminary data.</text>
</comment>
<proteinExistence type="predicted"/>
<gene>
    <name evidence="1" type="ORF">ACFS7Y_03145</name>
</gene>
<protein>
    <recommendedName>
        <fullName evidence="3">DUF1735 domain-containing protein</fullName>
    </recommendedName>
</protein>
<sequence length="366" mass="39622">MNTIQHILKVGSLATLLLASLNSCKKDQASTPSPVEINLPSELSLTFGERDTILLSSALSTAEDLQFKLDFSQTSNIEIDASSKLHDKLAAAITIDAKTNSILINSGMLYPNATTSSSTGQRIPDAYNVLLSAHDAQGTKLGEAQLKLQVREGKVAVKGANNSGDIPFAYVLYNDQGANFELDPLALPTQGSNWTIDANADVRSMVTINQNSLQFAKGAGDPAQKAEQAYDLSALLQKDGFTVARTAFRVVFIPQIKFFFGTYYADMNLTIYFNLIHIGLSNGYRSSAPTFYPEQYRSTFQLLSVSVDGKSFENTGDIFSVDSQTGVVSVKKDPSLRAGSYKIMLRAISSTGLEFDTDLTLVMSEG</sequence>
<organism evidence="1 2">
    <name type="scientific">Sphingobacterium bambusae</name>
    <dbReference type="NCBI Taxonomy" id="662858"/>
    <lineage>
        <taxon>Bacteria</taxon>
        <taxon>Pseudomonadati</taxon>
        <taxon>Bacteroidota</taxon>
        <taxon>Sphingobacteriia</taxon>
        <taxon>Sphingobacteriales</taxon>
        <taxon>Sphingobacteriaceae</taxon>
        <taxon>Sphingobacterium</taxon>
    </lineage>
</organism>
<keyword evidence="2" id="KW-1185">Reference proteome</keyword>
<evidence type="ECO:0000313" key="1">
    <source>
        <dbReference type="EMBL" id="MFD2966363.1"/>
    </source>
</evidence>
<dbReference type="EMBL" id="JBHUPB010000003">
    <property type="protein sequence ID" value="MFD2966363.1"/>
    <property type="molecule type" value="Genomic_DNA"/>
</dbReference>
<evidence type="ECO:0008006" key="3">
    <source>
        <dbReference type="Google" id="ProtNLM"/>
    </source>
</evidence>
<dbReference type="Gene3D" id="2.60.40.2710">
    <property type="match status" value="1"/>
</dbReference>
<accession>A0ABW6BCT0</accession>
<dbReference type="RefSeq" id="WP_320184152.1">
    <property type="nucleotide sequence ID" value="NZ_CP138332.1"/>
</dbReference>
<name>A0ABW6BCT0_9SPHI</name>
<dbReference type="Proteomes" id="UP001597525">
    <property type="component" value="Unassembled WGS sequence"/>
</dbReference>